<comment type="caution">
    <text evidence="2">The sequence shown here is derived from an EMBL/GenBank/DDBJ whole genome shotgun (WGS) entry which is preliminary data.</text>
</comment>
<accession>A0AA35R5B1</accession>
<evidence type="ECO:0000313" key="3">
    <source>
        <dbReference type="Proteomes" id="UP001174909"/>
    </source>
</evidence>
<name>A0AA35R5B1_GEOBA</name>
<feature type="compositionally biased region" description="Acidic residues" evidence="1">
    <location>
        <begin position="119"/>
        <end position="139"/>
    </location>
</feature>
<protein>
    <submittedName>
        <fullName evidence="2">Uncharacterized protein</fullName>
    </submittedName>
</protein>
<keyword evidence="3" id="KW-1185">Reference proteome</keyword>
<dbReference type="EMBL" id="CASHTH010000572">
    <property type="protein sequence ID" value="CAI8004872.1"/>
    <property type="molecule type" value="Genomic_DNA"/>
</dbReference>
<feature type="compositionally biased region" description="Basic residues" evidence="1">
    <location>
        <begin position="1"/>
        <end position="15"/>
    </location>
</feature>
<sequence>MSERRLSKRSQRRLRLQVAQRLAGSTVSVSTKKPRIEPTTAFTDHGAEDGDDAEDQEPQREVEATADSIGENRESCGDVEGAEDVEGRLSGDDNPSESGSSAGQHRVSDGELSERVTDFSEDERDLSEDEGDFSEEEGGSSEGDFSKDDCSSNEDMIAVRSVATGTHGPLFQDSAVQSDDFNTAFLSLAQRHNLTYSSQDPEFPYLLRYRFRREQKYGILSDIYDG</sequence>
<feature type="region of interest" description="Disordered" evidence="1">
    <location>
        <begin position="1"/>
        <end position="153"/>
    </location>
</feature>
<feature type="compositionally biased region" description="Basic and acidic residues" evidence="1">
    <location>
        <begin position="106"/>
        <end position="118"/>
    </location>
</feature>
<evidence type="ECO:0000313" key="2">
    <source>
        <dbReference type="EMBL" id="CAI8004872.1"/>
    </source>
</evidence>
<organism evidence="2 3">
    <name type="scientific">Geodia barretti</name>
    <name type="common">Barrett's horny sponge</name>
    <dbReference type="NCBI Taxonomy" id="519541"/>
    <lineage>
        <taxon>Eukaryota</taxon>
        <taxon>Metazoa</taxon>
        <taxon>Porifera</taxon>
        <taxon>Demospongiae</taxon>
        <taxon>Heteroscleromorpha</taxon>
        <taxon>Tetractinellida</taxon>
        <taxon>Astrophorina</taxon>
        <taxon>Geodiidae</taxon>
        <taxon>Geodia</taxon>
    </lineage>
</organism>
<dbReference type="AlphaFoldDB" id="A0AA35R5B1"/>
<reference evidence="2" key="1">
    <citation type="submission" date="2023-03" db="EMBL/GenBank/DDBJ databases">
        <authorList>
            <person name="Steffen K."/>
            <person name="Cardenas P."/>
        </authorList>
    </citation>
    <scope>NUCLEOTIDE SEQUENCE</scope>
</reference>
<evidence type="ECO:0000256" key="1">
    <source>
        <dbReference type="SAM" id="MobiDB-lite"/>
    </source>
</evidence>
<gene>
    <name evidence="2" type="ORF">GBAR_LOCUS4020</name>
</gene>
<proteinExistence type="predicted"/>
<dbReference type="Proteomes" id="UP001174909">
    <property type="component" value="Unassembled WGS sequence"/>
</dbReference>